<evidence type="ECO:0000313" key="2">
    <source>
        <dbReference type="EMBL" id="MEA5453722.1"/>
    </source>
</evidence>
<reference evidence="2 3" key="1">
    <citation type="submission" date="2023-12" db="EMBL/GenBank/DDBJ databases">
        <title>Sinomonas terricola sp. nov, isolated from litchi orchard soil in Guangdong, PR China.</title>
        <authorList>
            <person name="Jiaxin W."/>
            <person name="Yang Z."/>
            <person name="Honghui Z."/>
        </authorList>
    </citation>
    <scope>NUCLEOTIDE SEQUENCE [LARGE SCALE GENOMIC DNA]</scope>
    <source>
        <strain evidence="2 3">JGH33</strain>
    </source>
</reference>
<keyword evidence="3" id="KW-1185">Reference proteome</keyword>
<dbReference type="RefSeq" id="WP_323277471.1">
    <property type="nucleotide sequence ID" value="NZ_JAYGGQ010000001.1"/>
</dbReference>
<evidence type="ECO:0000313" key="3">
    <source>
        <dbReference type="Proteomes" id="UP001304769"/>
    </source>
</evidence>
<sequence length="109" mass="11604">MKIADYGSGIICVDYERVWATPRTTVMFDPAVISSHSAAGTVWTITSTLAQTALIVLGELDARPKGRKQPRRLPAALDGRRRGSGVAGDNPKFGDCCLPLAGPRAAPRI</sequence>
<name>A0ABU5T238_9MICC</name>
<accession>A0ABU5T238</accession>
<evidence type="ECO:0000256" key="1">
    <source>
        <dbReference type="SAM" id="MobiDB-lite"/>
    </source>
</evidence>
<gene>
    <name evidence="2" type="ORF">SPF06_03215</name>
</gene>
<protein>
    <submittedName>
        <fullName evidence="2">Uncharacterized protein</fullName>
    </submittedName>
</protein>
<dbReference type="EMBL" id="JAYGGQ010000001">
    <property type="protein sequence ID" value="MEA5453722.1"/>
    <property type="molecule type" value="Genomic_DNA"/>
</dbReference>
<dbReference type="Proteomes" id="UP001304769">
    <property type="component" value="Unassembled WGS sequence"/>
</dbReference>
<organism evidence="2 3">
    <name type="scientific">Sinomonas terricola</name>
    <dbReference type="NCBI Taxonomy" id="3110330"/>
    <lineage>
        <taxon>Bacteria</taxon>
        <taxon>Bacillati</taxon>
        <taxon>Actinomycetota</taxon>
        <taxon>Actinomycetes</taxon>
        <taxon>Micrococcales</taxon>
        <taxon>Micrococcaceae</taxon>
        <taxon>Sinomonas</taxon>
    </lineage>
</organism>
<feature type="region of interest" description="Disordered" evidence="1">
    <location>
        <begin position="65"/>
        <end position="88"/>
    </location>
</feature>
<comment type="caution">
    <text evidence="2">The sequence shown here is derived from an EMBL/GenBank/DDBJ whole genome shotgun (WGS) entry which is preliminary data.</text>
</comment>
<proteinExistence type="predicted"/>